<name>A0AA95SQ30_9BURK</name>
<keyword evidence="1" id="KW-0472">Membrane</keyword>
<protein>
    <submittedName>
        <fullName evidence="3">DUF3488 and transglutaminase-like domain-containing protein</fullName>
    </submittedName>
</protein>
<dbReference type="Proteomes" id="UP001177769">
    <property type="component" value="Chromosome"/>
</dbReference>
<dbReference type="AlphaFoldDB" id="A0AA95SQ30"/>
<sequence length="688" mass="76532">MKPLPREARDTLFLLAVIAAAVAPHAEHLPLWCSAITALVLLWRGVLAWRSAALPGRWTLLAALLLVLGLTLLTHHRLVGREPGLTMLVMLMALKTMELRARRDAFVVFFLGFFLVLTQFLYSQSLLTALWTLATVWGLLAALILAQMPVGQPHLRLAARHAARNTLWGLPVMVALYLLFPRIGPLWGVPSDATGRTGLSNQMEFGGVAELANDDSIALRLRFEPGVVLPPPWALYFRGPVLTLFDGRTWRARAAGDAFSQFSRRSASPPEVAGPRLRYELTLEPLRLPVVPLLEMSPEAPGSELQAGELSLRRGLDLQWQAPRPITERLRLQASAYLDYRIGPLQADLGLQPYLELPPSRNPRTLGWASELRRQPRFADLDASRLPVALADAVLAHVRSEEFIYTLAPGRYGETSPHLVDEFWFDRRLGFCEHFASAFVVVMRAMGVPARVVTGFQGADAELQDGYLVVRNSQAHAWAEYWVPGRGWLRADPTAAVAPERIRGGQPLRPPPGPLAGALGQVNPALWLQMRRAWETINNRWQQAVLGYSRSDQFDLLKRLGWSAPDWSALGQLSAGLIALIAAAGGLWASWQARPHDAWSRQRQWLMARLARLGIAAQAHQGLRQWAELLMARHGSAAAPLAELLLELERSRYAAAPAPALGLLARWRWQREFTRAAAPLRSRHLTRK</sequence>
<dbReference type="InterPro" id="IPR038765">
    <property type="entry name" value="Papain-like_cys_pep_sf"/>
</dbReference>
<dbReference type="SUPFAM" id="SSF54001">
    <property type="entry name" value="Cysteine proteinases"/>
    <property type="match status" value="1"/>
</dbReference>
<feature type="transmembrane region" description="Helical" evidence="1">
    <location>
        <begin position="59"/>
        <end position="80"/>
    </location>
</feature>
<dbReference type="InterPro" id="IPR052901">
    <property type="entry name" value="Bact_TGase-like"/>
</dbReference>
<dbReference type="PANTHER" id="PTHR42736:SF1">
    <property type="entry name" value="PROTEIN-GLUTAMINE GAMMA-GLUTAMYLTRANSFERASE"/>
    <property type="match status" value="1"/>
</dbReference>
<dbReference type="InterPro" id="IPR002931">
    <property type="entry name" value="Transglutaminase-like"/>
</dbReference>
<evidence type="ECO:0000313" key="3">
    <source>
        <dbReference type="EMBL" id="WIT11601.1"/>
    </source>
</evidence>
<dbReference type="KEGG" id="pais:PFX98_22360"/>
<dbReference type="EMBL" id="CP116346">
    <property type="protein sequence ID" value="WIT11601.1"/>
    <property type="molecule type" value="Genomic_DNA"/>
</dbReference>
<dbReference type="Pfam" id="PF11992">
    <property type="entry name" value="TgpA_N"/>
    <property type="match status" value="1"/>
</dbReference>
<evidence type="ECO:0000259" key="2">
    <source>
        <dbReference type="SMART" id="SM00460"/>
    </source>
</evidence>
<evidence type="ECO:0000313" key="4">
    <source>
        <dbReference type="Proteomes" id="UP001177769"/>
    </source>
</evidence>
<keyword evidence="1" id="KW-1133">Transmembrane helix</keyword>
<dbReference type="Gene3D" id="3.10.620.30">
    <property type="match status" value="1"/>
</dbReference>
<keyword evidence="4" id="KW-1185">Reference proteome</keyword>
<accession>A0AA95SQ30</accession>
<dbReference type="PANTHER" id="PTHR42736">
    <property type="entry name" value="PROTEIN-GLUTAMINE GAMMA-GLUTAMYLTRANSFERASE"/>
    <property type="match status" value="1"/>
</dbReference>
<dbReference type="SMART" id="SM00460">
    <property type="entry name" value="TGc"/>
    <property type="match status" value="1"/>
</dbReference>
<feature type="domain" description="Transglutaminase-like" evidence="2">
    <location>
        <begin position="424"/>
        <end position="495"/>
    </location>
</feature>
<gene>
    <name evidence="3" type="ORF">PFX98_22360</name>
</gene>
<feature type="transmembrane region" description="Helical" evidence="1">
    <location>
        <begin position="128"/>
        <end position="146"/>
    </location>
</feature>
<feature type="transmembrane region" description="Helical" evidence="1">
    <location>
        <begin position="167"/>
        <end position="187"/>
    </location>
</feature>
<dbReference type="RefSeq" id="WP_285232686.1">
    <property type="nucleotide sequence ID" value="NZ_CP116346.1"/>
</dbReference>
<organism evidence="3 4">
    <name type="scientific">Paucibacter sediminis</name>
    <dbReference type="NCBI Taxonomy" id="3019553"/>
    <lineage>
        <taxon>Bacteria</taxon>
        <taxon>Pseudomonadati</taxon>
        <taxon>Pseudomonadota</taxon>
        <taxon>Betaproteobacteria</taxon>
        <taxon>Burkholderiales</taxon>
        <taxon>Sphaerotilaceae</taxon>
        <taxon>Roseateles</taxon>
    </lineage>
</organism>
<dbReference type="InterPro" id="IPR021878">
    <property type="entry name" value="TgpA_N"/>
</dbReference>
<keyword evidence="1" id="KW-0812">Transmembrane</keyword>
<evidence type="ECO:0000256" key="1">
    <source>
        <dbReference type="SAM" id="Phobius"/>
    </source>
</evidence>
<reference evidence="3" key="1">
    <citation type="submission" date="2023-01" db="EMBL/GenBank/DDBJ databases">
        <title>Whole genome sequence of Paucibacter sp. S2-9 isolated from pond sediment.</title>
        <authorList>
            <person name="Jung J.Y."/>
        </authorList>
    </citation>
    <scope>NUCLEOTIDE SEQUENCE</scope>
    <source>
        <strain evidence="3">S2-9</strain>
    </source>
</reference>
<feature type="transmembrane region" description="Helical" evidence="1">
    <location>
        <begin position="101"/>
        <end position="122"/>
    </location>
</feature>
<proteinExistence type="predicted"/>
<dbReference type="Pfam" id="PF01841">
    <property type="entry name" value="Transglut_core"/>
    <property type="match status" value="1"/>
</dbReference>